<dbReference type="Proteomes" id="UP001150581">
    <property type="component" value="Unassembled WGS sequence"/>
</dbReference>
<dbReference type="EMBL" id="JANBPG010000199">
    <property type="protein sequence ID" value="KAJ1898906.1"/>
    <property type="molecule type" value="Genomic_DNA"/>
</dbReference>
<protein>
    <submittedName>
        <fullName evidence="1">Uncharacterized protein</fullName>
    </submittedName>
</protein>
<keyword evidence="2" id="KW-1185">Reference proteome</keyword>
<comment type="caution">
    <text evidence="1">The sequence shown here is derived from an EMBL/GenBank/DDBJ whole genome shotgun (WGS) entry which is preliminary data.</text>
</comment>
<organism evidence="1 2">
    <name type="scientific">Kickxella alabastrina</name>
    <dbReference type="NCBI Taxonomy" id="61397"/>
    <lineage>
        <taxon>Eukaryota</taxon>
        <taxon>Fungi</taxon>
        <taxon>Fungi incertae sedis</taxon>
        <taxon>Zoopagomycota</taxon>
        <taxon>Kickxellomycotina</taxon>
        <taxon>Kickxellomycetes</taxon>
        <taxon>Kickxellales</taxon>
        <taxon>Kickxellaceae</taxon>
        <taxon>Kickxella</taxon>
    </lineage>
</organism>
<name>A0ACC1IQL7_9FUNG</name>
<gene>
    <name evidence="1" type="ORF">LPJ66_002462</name>
</gene>
<evidence type="ECO:0000313" key="1">
    <source>
        <dbReference type="EMBL" id="KAJ1898906.1"/>
    </source>
</evidence>
<accession>A0ACC1IQL7</accession>
<evidence type="ECO:0000313" key="2">
    <source>
        <dbReference type="Proteomes" id="UP001150581"/>
    </source>
</evidence>
<reference evidence="1" key="1">
    <citation type="submission" date="2022-07" db="EMBL/GenBank/DDBJ databases">
        <title>Phylogenomic reconstructions and comparative analyses of Kickxellomycotina fungi.</title>
        <authorList>
            <person name="Reynolds N.K."/>
            <person name="Stajich J.E."/>
            <person name="Barry K."/>
            <person name="Grigoriev I.V."/>
            <person name="Crous P."/>
            <person name="Smith M.E."/>
        </authorList>
    </citation>
    <scope>NUCLEOTIDE SEQUENCE</scope>
    <source>
        <strain evidence="1">Benny 63K</strain>
    </source>
</reference>
<sequence>MSSASANTSLASEQQPVGIATSAASVAAAATSEKPVFAAAVTSVSDEQKDHAQKPAPAAVPASVPLTNVWKVADQSTAASDKTNVTADTTSWPDPATAAATAGSDSTVQSQTLLTAAKQQQQPAKKGKGKWMPLEAEIQYPKPKNAAQHPSTQRQPKQQQHQQAGQQPQSGNKKQSAASASAKDSSETAAAKGPKPANAHKKNSRSDNPSHGQNIHSNSNSDGSHQQQTQAQSHGQQQQGRNQRSAGRGRGRGRGQNHNVAQTRRTGPRIAGHAPSHYQGKGNVQIGGFAPLPFPPPVAGDEQSVVDFVRAQVEYYFSVDNLCKDIFFRTQMDTDGFVPLTLIAGFNRLKIVTTDLELIRGALDASEQVELGETRDRVRKRGDWATWLFPSPEVVQKQQQQSDALKSE</sequence>
<proteinExistence type="predicted"/>